<comment type="caution">
    <text evidence="3">The sequence shown here is derived from an EMBL/GenBank/DDBJ whole genome shotgun (WGS) entry which is preliminary data.</text>
</comment>
<dbReference type="Proteomes" id="UP000269669">
    <property type="component" value="Unassembled WGS sequence"/>
</dbReference>
<evidence type="ECO:0000313" key="3">
    <source>
        <dbReference type="EMBL" id="RSL14908.1"/>
    </source>
</evidence>
<evidence type="ECO:0000259" key="2">
    <source>
        <dbReference type="Pfam" id="PF13699"/>
    </source>
</evidence>
<accession>A0A3R9P713</accession>
<proteinExistence type="predicted"/>
<feature type="compositionally biased region" description="Polar residues" evidence="1">
    <location>
        <begin position="13"/>
        <end position="23"/>
    </location>
</feature>
<dbReference type="RefSeq" id="WP_125483718.1">
    <property type="nucleotide sequence ID" value="NZ_RSDW01000001.1"/>
</dbReference>
<sequence length="625" mass="68914">MFAPLLAKPKTKPASQVSAQRPGQSAAAEPQILPNLLGNQAMSRICPATELAYAKLKIGRTDDPLEREADRVASAILRMPDQRFGSPPSVSTGGFDNGKSEYLHTKRAGAAPPLAPPIVHEVLRSPGHPLDSETRAFMEPRFGQNFSQVRLHTDQRAGQSARAINALAYSAGHHLVFGANQYSPTAPSSRHLIAHELAHFLQQRFAANSPVLRRQSAPDVQAPDVQVPDTPVETTGRSQFQGHVGDDLAVKILELADKGNLDSALYKDAIRTSGPVEKRYVYRNSYVFDRLADILDPTSYDQCVALLDPDPRGRVLARMSRLKAGMSRLKKKYGLGEISEDGARWTEDELVIADRNFSKMSKADQEMLHGLHLIRKNEIPAEERHGKKFKIAGLTSGGNTMQLTQSAFGNPSREGSTILHEAGHLIQQKQPIAGMEGLRASKTFTDMEAARLKSNDAAKEAAKTPGANPDFASSVNLMVAAVAALVDVPPESVQDNIDRLSVAEGQADHDRAGEHSKPWLDAYDRLKEYARTVKVWATEKQKIESLPADIEKSFIGIVNKYRLNNPSFAPFTDYVAHSWPEKPQEFLVQCYSSWRSDPDYMRSHAPKLFEWFESGGHRGINKPTK</sequence>
<evidence type="ECO:0000313" key="4">
    <source>
        <dbReference type="Proteomes" id="UP000269669"/>
    </source>
</evidence>
<name>A0A3R9P713_9BACT</name>
<dbReference type="InterPro" id="IPR025295">
    <property type="entry name" value="eCIS_core_dom"/>
</dbReference>
<dbReference type="Pfam" id="PF13699">
    <property type="entry name" value="eCIS_core"/>
    <property type="match status" value="1"/>
</dbReference>
<feature type="region of interest" description="Disordered" evidence="1">
    <location>
        <begin position="1"/>
        <end position="29"/>
    </location>
</feature>
<dbReference type="AlphaFoldDB" id="A0A3R9P713"/>
<keyword evidence="4" id="KW-1185">Reference proteome</keyword>
<dbReference type="OrthoDB" id="123527at2"/>
<reference evidence="3 4" key="1">
    <citation type="submission" date="2018-12" db="EMBL/GenBank/DDBJ databases">
        <title>Sequencing of bacterial isolates from soil warming experiment in Harvard Forest, Massachusetts, USA.</title>
        <authorList>
            <person name="Deangelis K."/>
        </authorList>
    </citation>
    <scope>NUCLEOTIDE SEQUENCE [LARGE SCALE GENOMIC DNA]</scope>
    <source>
        <strain evidence="3 4">EB153</strain>
    </source>
</reference>
<evidence type="ECO:0000256" key="1">
    <source>
        <dbReference type="SAM" id="MobiDB-lite"/>
    </source>
</evidence>
<feature type="domain" description="eCIS core" evidence="2">
    <location>
        <begin position="129"/>
        <end position="204"/>
    </location>
</feature>
<dbReference type="EMBL" id="RSDW01000001">
    <property type="protein sequence ID" value="RSL14908.1"/>
    <property type="molecule type" value="Genomic_DNA"/>
</dbReference>
<organism evidence="3 4">
    <name type="scientific">Edaphobacter aggregans</name>
    <dbReference type="NCBI Taxonomy" id="570835"/>
    <lineage>
        <taxon>Bacteria</taxon>
        <taxon>Pseudomonadati</taxon>
        <taxon>Acidobacteriota</taxon>
        <taxon>Terriglobia</taxon>
        <taxon>Terriglobales</taxon>
        <taxon>Acidobacteriaceae</taxon>
        <taxon>Edaphobacter</taxon>
    </lineage>
</organism>
<gene>
    <name evidence="3" type="ORF">EDE15_0378</name>
</gene>
<protein>
    <submittedName>
        <fullName evidence="3">Uncharacterized protein DUF4157</fullName>
    </submittedName>
</protein>